<reference evidence="3 4" key="1">
    <citation type="journal article" date="2013" name="Nat. Genet.">
        <title>The high-quality draft genome of peach (Prunus persica) identifies unique patterns of genetic diversity, domestication and genome evolution.</title>
        <authorList>
            <consortium name="International Peach Genome Initiative"/>
            <person name="Verde I."/>
            <person name="Abbott A.G."/>
            <person name="Scalabrin S."/>
            <person name="Jung S."/>
            <person name="Shu S."/>
            <person name="Marroni F."/>
            <person name="Zhebentyayeva T."/>
            <person name="Dettori M.T."/>
            <person name="Grimwood J."/>
            <person name="Cattonaro F."/>
            <person name="Zuccolo A."/>
            <person name="Rossini L."/>
            <person name="Jenkins J."/>
            <person name="Vendramin E."/>
            <person name="Meisel L.A."/>
            <person name="Decroocq V."/>
            <person name="Sosinski B."/>
            <person name="Prochnik S."/>
            <person name="Mitros T."/>
            <person name="Policriti A."/>
            <person name="Cipriani G."/>
            <person name="Dondini L."/>
            <person name="Ficklin S."/>
            <person name="Goodstein D.M."/>
            <person name="Xuan P."/>
            <person name="Del Fabbro C."/>
            <person name="Aramini V."/>
            <person name="Copetti D."/>
            <person name="Gonzalez S."/>
            <person name="Horner D.S."/>
            <person name="Falchi R."/>
            <person name="Lucas S."/>
            <person name="Mica E."/>
            <person name="Maldonado J."/>
            <person name="Lazzari B."/>
            <person name="Bielenberg D."/>
            <person name="Pirona R."/>
            <person name="Miculan M."/>
            <person name="Barakat A."/>
            <person name="Testolin R."/>
            <person name="Stella A."/>
            <person name="Tartarini S."/>
            <person name="Tonutti P."/>
            <person name="Arus P."/>
            <person name="Orellana A."/>
            <person name="Wells C."/>
            <person name="Main D."/>
            <person name="Vizzotto G."/>
            <person name="Silva H."/>
            <person name="Salamini F."/>
            <person name="Schmutz J."/>
            <person name="Morgante M."/>
            <person name="Rokhsar D.S."/>
        </authorList>
    </citation>
    <scope>NUCLEOTIDE SEQUENCE [LARGE SCALE GENOMIC DNA]</scope>
    <source>
        <strain evidence="4">cv. Nemared</strain>
    </source>
</reference>
<evidence type="ECO:0000256" key="1">
    <source>
        <dbReference type="SAM" id="Phobius"/>
    </source>
</evidence>
<keyword evidence="1" id="KW-1133">Transmembrane helix</keyword>
<dbReference type="PANTHER" id="PTHR47555:SF2">
    <property type="entry name" value="N-ACETYLGLUCOSAMINYL TRANSFERASE COMPONENT FAMILY PROTEIN _ GPI1 FAMILY PROTEIN"/>
    <property type="match status" value="1"/>
</dbReference>
<evidence type="ECO:0000256" key="2">
    <source>
        <dbReference type="SAM" id="SignalP"/>
    </source>
</evidence>
<protein>
    <submittedName>
        <fullName evidence="3">Uncharacterized protein</fullName>
    </submittedName>
</protein>
<feature type="chain" id="PRO_5012874415" evidence="2">
    <location>
        <begin position="18"/>
        <end position="234"/>
    </location>
</feature>
<dbReference type="GO" id="GO:0016020">
    <property type="term" value="C:membrane"/>
    <property type="evidence" value="ECO:0007669"/>
    <property type="project" value="InterPro"/>
</dbReference>
<dbReference type="STRING" id="3760.A0A251P138"/>
<keyword evidence="2" id="KW-0732">Signal</keyword>
<keyword evidence="1" id="KW-0812">Transmembrane</keyword>
<dbReference type="Pfam" id="PF05024">
    <property type="entry name" value="Gpi1"/>
    <property type="match status" value="1"/>
</dbReference>
<keyword evidence="1" id="KW-0472">Membrane</keyword>
<evidence type="ECO:0000313" key="3">
    <source>
        <dbReference type="EMBL" id="ONI05303.1"/>
    </source>
</evidence>
<dbReference type="GO" id="GO:0006506">
    <property type="term" value="P:GPI anchor biosynthetic process"/>
    <property type="evidence" value="ECO:0007669"/>
    <property type="project" value="InterPro"/>
</dbReference>
<feature type="transmembrane region" description="Helical" evidence="1">
    <location>
        <begin position="164"/>
        <end position="182"/>
    </location>
</feature>
<organism evidence="3 4">
    <name type="scientific">Prunus persica</name>
    <name type="common">Peach</name>
    <name type="synonym">Amygdalus persica</name>
    <dbReference type="NCBI Taxonomy" id="3760"/>
    <lineage>
        <taxon>Eukaryota</taxon>
        <taxon>Viridiplantae</taxon>
        <taxon>Streptophyta</taxon>
        <taxon>Embryophyta</taxon>
        <taxon>Tracheophyta</taxon>
        <taxon>Spermatophyta</taxon>
        <taxon>Magnoliopsida</taxon>
        <taxon>eudicotyledons</taxon>
        <taxon>Gunneridae</taxon>
        <taxon>Pentapetalae</taxon>
        <taxon>rosids</taxon>
        <taxon>fabids</taxon>
        <taxon>Rosales</taxon>
        <taxon>Rosaceae</taxon>
        <taxon>Amygdaloideae</taxon>
        <taxon>Amygdaleae</taxon>
        <taxon>Prunus</taxon>
    </lineage>
</organism>
<dbReference type="InterPro" id="IPR007720">
    <property type="entry name" value="PigQ/GPI1"/>
</dbReference>
<dbReference type="EMBL" id="CM007655">
    <property type="protein sequence ID" value="ONI05303.1"/>
    <property type="molecule type" value="Genomic_DNA"/>
</dbReference>
<feature type="transmembrane region" description="Helical" evidence="1">
    <location>
        <begin position="188"/>
        <end position="207"/>
    </location>
</feature>
<keyword evidence="4" id="KW-1185">Reference proteome</keyword>
<feature type="signal peptide" evidence="2">
    <location>
        <begin position="1"/>
        <end position="17"/>
    </location>
</feature>
<accession>A0A251P138</accession>
<dbReference type="Proteomes" id="UP000006882">
    <property type="component" value="Chromosome G5"/>
</dbReference>
<dbReference type="Gramene" id="ONI05303">
    <property type="protein sequence ID" value="ONI05303"/>
    <property type="gene ID" value="PRUPE_5G000500"/>
</dbReference>
<dbReference type="AlphaFoldDB" id="A0A251P138"/>
<sequence>MLFYVILQFLYRLLNYASDSWVYIRSVKVFSSSRINIRIRCSQILYWPIFLQDNGMRPPSSVKYAEKAALCKHSMWSSLAVDVLLGNLFGLALLCHAESACIWVLKFANDITNELLRSGCVWLMGVPAGFKLNTELAGVLGMISLTAIQIWSTIWIFLGFHFLYFIRGLAISGIIFGVTLPAALITDLIALATLHVSTLHWLISILYSTQIRDKLSCNIQALAALWRLFRRSYL</sequence>
<name>A0A251P138_PRUPE</name>
<dbReference type="PANTHER" id="PTHR47555">
    <property type="entry name" value="N-ACETYLGLUCOSAMINYL TRANSFERASE COMPONENT FAMILY PROTEIN / GPI1 FAMILY PROTEIN"/>
    <property type="match status" value="1"/>
</dbReference>
<evidence type="ECO:0000313" key="4">
    <source>
        <dbReference type="Proteomes" id="UP000006882"/>
    </source>
</evidence>
<proteinExistence type="predicted"/>
<gene>
    <name evidence="3" type="ORF">PRUPE_5G000500</name>
</gene>
<feature type="transmembrane region" description="Helical" evidence="1">
    <location>
        <begin position="136"/>
        <end position="157"/>
    </location>
</feature>
<dbReference type="eggNOG" id="KOG1183">
    <property type="taxonomic scope" value="Eukaryota"/>
</dbReference>